<name>A0A2M4CAY7_9DIPT</name>
<evidence type="ECO:0000313" key="2">
    <source>
        <dbReference type="EMBL" id="MBW62419.1"/>
    </source>
</evidence>
<proteinExistence type="predicted"/>
<dbReference type="EMBL" id="GGFJ01013278">
    <property type="protein sequence ID" value="MBW62419.1"/>
    <property type="molecule type" value="Transcribed_RNA"/>
</dbReference>
<reference evidence="2" key="1">
    <citation type="submission" date="2018-01" db="EMBL/GenBank/DDBJ databases">
        <title>An insight into the sialome of Amazonian anophelines.</title>
        <authorList>
            <person name="Ribeiro J.M."/>
            <person name="Scarpassa V."/>
            <person name="Calvo E."/>
        </authorList>
    </citation>
    <scope>NUCLEOTIDE SEQUENCE</scope>
    <source>
        <tissue evidence="2">Salivary glands</tissue>
    </source>
</reference>
<feature type="signal peptide" evidence="1">
    <location>
        <begin position="1"/>
        <end position="25"/>
    </location>
</feature>
<organism evidence="2">
    <name type="scientific">Anopheles marajoara</name>
    <dbReference type="NCBI Taxonomy" id="58244"/>
    <lineage>
        <taxon>Eukaryota</taxon>
        <taxon>Metazoa</taxon>
        <taxon>Ecdysozoa</taxon>
        <taxon>Arthropoda</taxon>
        <taxon>Hexapoda</taxon>
        <taxon>Insecta</taxon>
        <taxon>Pterygota</taxon>
        <taxon>Neoptera</taxon>
        <taxon>Endopterygota</taxon>
        <taxon>Diptera</taxon>
        <taxon>Nematocera</taxon>
        <taxon>Culicoidea</taxon>
        <taxon>Culicidae</taxon>
        <taxon>Anophelinae</taxon>
        <taxon>Anopheles</taxon>
    </lineage>
</organism>
<dbReference type="AlphaFoldDB" id="A0A2M4CAY7"/>
<keyword evidence="1" id="KW-0732">Signal</keyword>
<evidence type="ECO:0000256" key="1">
    <source>
        <dbReference type="SAM" id="SignalP"/>
    </source>
</evidence>
<sequence>MQFSFSSFCCCCCCWSSYTVQLVFAARRGSFLAKPLSSPSPLHPSSFGATSDTPIHPFIPISPLASPFRVACCVVVKQIVTMTI</sequence>
<feature type="chain" id="PRO_5014947710" evidence="1">
    <location>
        <begin position="26"/>
        <end position="84"/>
    </location>
</feature>
<accession>A0A2M4CAY7</accession>
<protein>
    <submittedName>
        <fullName evidence="2">Putative secreted protein</fullName>
    </submittedName>
</protein>